<dbReference type="RefSeq" id="WP_048849486.1">
    <property type="nucleotide sequence ID" value="NZ_BALE01000031.1"/>
</dbReference>
<evidence type="ECO:0000313" key="1">
    <source>
        <dbReference type="EMBL" id="GAN54841.1"/>
    </source>
</evidence>
<protein>
    <submittedName>
        <fullName evidence="1">Uncharacterized protein</fullName>
    </submittedName>
</protein>
<accession>A0A0D6MN30</accession>
<name>A0A0D6MN30_9PROT</name>
<proteinExistence type="predicted"/>
<reference evidence="1 2" key="1">
    <citation type="submission" date="2012-10" db="EMBL/GenBank/DDBJ databases">
        <title>Genome sequencing of Tanticharoenia sakaeratensis NBRC 103193.</title>
        <authorList>
            <person name="Azuma Y."/>
            <person name="Hadano H."/>
            <person name="Hirakawa H."/>
            <person name="Matsushita K."/>
        </authorList>
    </citation>
    <scope>NUCLEOTIDE SEQUENCE [LARGE SCALE GENOMIC DNA]</scope>
    <source>
        <strain evidence="1 2">NBRC 103193</strain>
    </source>
</reference>
<evidence type="ECO:0000313" key="2">
    <source>
        <dbReference type="Proteomes" id="UP000032679"/>
    </source>
</evidence>
<dbReference type="Proteomes" id="UP000032679">
    <property type="component" value="Unassembled WGS sequence"/>
</dbReference>
<sequence length="70" mass="7445">MNTKANVIARLLSEDAAAPYFESSDPTDNCFDGRNVVMRGQRDGIPFRLVAVGASGQYALAESAVGTSHQ</sequence>
<keyword evidence="2" id="KW-1185">Reference proteome</keyword>
<dbReference type="AlphaFoldDB" id="A0A0D6MN30"/>
<dbReference type="STRING" id="1231623.Tasa_031_059"/>
<gene>
    <name evidence="1" type="ORF">Tasa_031_059</name>
</gene>
<dbReference type="EMBL" id="BALE01000031">
    <property type="protein sequence ID" value="GAN54841.1"/>
    <property type="molecule type" value="Genomic_DNA"/>
</dbReference>
<comment type="caution">
    <text evidence="1">The sequence shown here is derived from an EMBL/GenBank/DDBJ whole genome shotgun (WGS) entry which is preliminary data.</text>
</comment>
<organism evidence="1 2">
    <name type="scientific">Tanticharoenia sakaeratensis NBRC 103193</name>
    <dbReference type="NCBI Taxonomy" id="1231623"/>
    <lineage>
        <taxon>Bacteria</taxon>
        <taxon>Pseudomonadati</taxon>
        <taxon>Pseudomonadota</taxon>
        <taxon>Alphaproteobacteria</taxon>
        <taxon>Acetobacterales</taxon>
        <taxon>Acetobacteraceae</taxon>
        <taxon>Tanticharoenia</taxon>
    </lineage>
</organism>